<dbReference type="KEGG" id="mnt:21404189"/>
<evidence type="ECO:0000256" key="6">
    <source>
        <dbReference type="ARBA" id="ARBA00059323"/>
    </source>
</evidence>
<feature type="domain" description="Sm" evidence="11">
    <location>
        <begin position="5"/>
        <end position="88"/>
    </location>
</feature>
<feature type="region of interest" description="Disordered" evidence="8">
    <location>
        <begin position="434"/>
        <end position="453"/>
    </location>
</feature>
<proteinExistence type="inferred from homology"/>
<evidence type="ECO:0000256" key="7">
    <source>
        <dbReference type="PROSITE-ProRule" id="PRU00846"/>
    </source>
</evidence>
<dbReference type="EMBL" id="KE346220">
    <property type="protein sequence ID" value="EXC31028.1"/>
    <property type="molecule type" value="Genomic_DNA"/>
</dbReference>
<feature type="compositionally biased region" description="Low complexity" evidence="8">
    <location>
        <begin position="262"/>
        <end position="277"/>
    </location>
</feature>
<dbReference type="SMART" id="SM01199">
    <property type="entry name" value="FDF"/>
    <property type="match status" value="1"/>
</dbReference>
<protein>
    <recommendedName>
        <fullName evidence="14">Protein decapping 5-like</fullName>
    </recommendedName>
</protein>
<dbReference type="GO" id="GO:0006397">
    <property type="term" value="P:mRNA processing"/>
    <property type="evidence" value="ECO:0007669"/>
    <property type="project" value="UniProtKB-KW"/>
</dbReference>
<dbReference type="GO" id="GO:0033962">
    <property type="term" value="P:P-body assembly"/>
    <property type="evidence" value="ECO:0007669"/>
    <property type="project" value="TreeGrafter"/>
</dbReference>
<sequence>MAAESAASAGDSFIGSFISLISKYEIRYEGILYHINVHDSTIGLKNVRSYGTEGRKKDGQQVPPSDKVYEYILFRGSDIKDLQVKSSPPARKEQIHDDPAIIQSQYAGVPASSSPLTPAIKNSLTESTEWQDTPALTSRGYSGTLPSNQSATQQSENSTMSQTTMYWHGYNGASIGTSYPPQHHVNVQPPSVMSSPSTVQPLIQAPEIQASMALGSINASEFRTPVSSSSMPTSVNPKFSPSLSPVQYSASLGVPSLSTQASLPSHSTSPTASTLTTSSIPLSRLDLNINETQIVHKAVSDSIPVLPVQSMPHPTSPFMGSNLSPLLTPPPLLFTPDQSAHSGSYMLSSMQKLYPNQKDMGALVPMPSNSSSSIPTPVIQAPLLPLPTSTQKAVEFTEEFDFTAMNEKFKKDDLWGYLGKGKRTDKAEGTQDNIAGHRTEEKEGHGTLANQKPAYNKDDFFDSISCNSQTRGARNGQHRFSERIKLDTETFGFQQRANPGYGGYAAGGRGENFRGFYNWGRGYGYGGGRGRGGSLPF</sequence>
<evidence type="ECO:0000256" key="3">
    <source>
        <dbReference type="ARBA" id="ARBA00022490"/>
    </source>
</evidence>
<keyword evidence="13" id="KW-1185">Reference proteome</keyword>
<evidence type="ECO:0000256" key="4">
    <source>
        <dbReference type="ARBA" id="ARBA00022491"/>
    </source>
</evidence>
<dbReference type="PROSITE" id="PS51512">
    <property type="entry name" value="DFDF"/>
    <property type="match status" value="1"/>
</dbReference>
<evidence type="ECO:0000259" key="11">
    <source>
        <dbReference type="PROSITE" id="PS52002"/>
    </source>
</evidence>
<comment type="similarity">
    <text evidence="2">Belongs to the LSM14 family.</text>
</comment>
<comment type="subcellular location">
    <subcellularLocation>
        <location evidence="1">Cytoplasm</location>
        <location evidence="1">P-body</location>
    </subcellularLocation>
</comment>
<keyword evidence="4" id="KW-0678">Repressor</keyword>
<dbReference type="Pfam" id="PF09532">
    <property type="entry name" value="FDF"/>
    <property type="match status" value="1"/>
</dbReference>
<evidence type="ECO:0000313" key="12">
    <source>
        <dbReference type="EMBL" id="EXC31028.1"/>
    </source>
</evidence>
<dbReference type="PANTHER" id="PTHR13586:SF23">
    <property type="entry name" value="DECAPPING 5-LIKE PROTEIN-RELATED"/>
    <property type="match status" value="1"/>
</dbReference>
<dbReference type="GO" id="GO:0003729">
    <property type="term" value="F:mRNA binding"/>
    <property type="evidence" value="ECO:0007669"/>
    <property type="project" value="TreeGrafter"/>
</dbReference>
<dbReference type="Proteomes" id="UP000030645">
    <property type="component" value="Unassembled WGS sequence"/>
</dbReference>
<feature type="region of interest" description="Disordered" evidence="8">
    <location>
        <begin position="124"/>
        <end position="160"/>
    </location>
</feature>
<feature type="domain" description="DFDF" evidence="9">
    <location>
        <begin position="388"/>
        <end position="424"/>
    </location>
</feature>
<feature type="compositionally biased region" description="Basic and acidic residues" evidence="8">
    <location>
        <begin position="434"/>
        <end position="445"/>
    </location>
</feature>
<dbReference type="InterPro" id="IPR025609">
    <property type="entry name" value="Lsm14-like_N"/>
</dbReference>
<evidence type="ECO:0008006" key="14">
    <source>
        <dbReference type="Google" id="ProtNLM"/>
    </source>
</evidence>
<evidence type="ECO:0000313" key="13">
    <source>
        <dbReference type="Proteomes" id="UP000030645"/>
    </source>
</evidence>
<evidence type="ECO:0000256" key="2">
    <source>
        <dbReference type="ARBA" id="ARBA00010415"/>
    </source>
</evidence>
<dbReference type="OrthoDB" id="21539at2759"/>
<dbReference type="STRING" id="981085.W9SG82"/>
<organism evidence="12 13">
    <name type="scientific">Morus notabilis</name>
    <dbReference type="NCBI Taxonomy" id="981085"/>
    <lineage>
        <taxon>Eukaryota</taxon>
        <taxon>Viridiplantae</taxon>
        <taxon>Streptophyta</taxon>
        <taxon>Embryophyta</taxon>
        <taxon>Tracheophyta</taxon>
        <taxon>Spermatophyta</taxon>
        <taxon>Magnoliopsida</taxon>
        <taxon>eudicotyledons</taxon>
        <taxon>Gunneridae</taxon>
        <taxon>Pentapetalae</taxon>
        <taxon>rosids</taxon>
        <taxon>fabids</taxon>
        <taxon>Rosales</taxon>
        <taxon>Moraceae</taxon>
        <taxon>Moreae</taxon>
        <taxon>Morus</taxon>
    </lineage>
</organism>
<evidence type="ECO:0000256" key="1">
    <source>
        <dbReference type="ARBA" id="ARBA00004201"/>
    </source>
</evidence>
<dbReference type="Pfam" id="PF12701">
    <property type="entry name" value="LSM14"/>
    <property type="match status" value="1"/>
</dbReference>
<dbReference type="eggNOG" id="KOG1073">
    <property type="taxonomic scope" value="Eukaryota"/>
</dbReference>
<feature type="region of interest" description="Disordered" evidence="8">
    <location>
        <begin position="257"/>
        <end position="277"/>
    </location>
</feature>
<dbReference type="GO" id="GO:0000932">
    <property type="term" value="C:P-body"/>
    <property type="evidence" value="ECO:0007669"/>
    <property type="project" value="UniProtKB-SubCell"/>
</dbReference>
<comment type="function">
    <text evidence="6">As a component of the decapping complex, involved in the degradation of mRNAs. Promotes P-body formation. Translational repressor.</text>
</comment>
<name>W9SG82_9ROSA</name>
<feature type="domain" description="FFD box profile" evidence="10">
    <location>
        <begin position="453"/>
        <end position="468"/>
    </location>
</feature>
<reference evidence="13" key="1">
    <citation type="submission" date="2013-01" db="EMBL/GenBank/DDBJ databases">
        <title>Draft Genome Sequence of a Mulberry Tree, Morus notabilis C.K. Schneid.</title>
        <authorList>
            <person name="He N."/>
            <person name="Zhao S."/>
        </authorList>
    </citation>
    <scope>NUCLEOTIDE SEQUENCE</scope>
</reference>
<dbReference type="GO" id="GO:0034063">
    <property type="term" value="P:stress granule assembly"/>
    <property type="evidence" value="ECO:0007669"/>
    <property type="project" value="TreeGrafter"/>
</dbReference>
<feature type="short sequence motif" description="FFD box" evidence="7">
    <location>
        <begin position="453"/>
        <end position="468"/>
    </location>
</feature>
<evidence type="ECO:0000256" key="5">
    <source>
        <dbReference type="ARBA" id="ARBA00022664"/>
    </source>
</evidence>
<gene>
    <name evidence="12" type="ORF">L484_021330</name>
</gene>
<dbReference type="CDD" id="cd01736">
    <property type="entry name" value="LSm14_N"/>
    <property type="match status" value="1"/>
</dbReference>
<dbReference type="AlphaFoldDB" id="W9SG82"/>
<evidence type="ECO:0000259" key="9">
    <source>
        <dbReference type="PROSITE" id="PS51512"/>
    </source>
</evidence>
<dbReference type="InterPro" id="IPR047575">
    <property type="entry name" value="Sm"/>
</dbReference>
<dbReference type="InterPro" id="IPR025761">
    <property type="entry name" value="FFD_box"/>
</dbReference>
<dbReference type="SMART" id="SM01271">
    <property type="entry name" value="LSM14"/>
    <property type="match status" value="1"/>
</dbReference>
<evidence type="ECO:0000256" key="8">
    <source>
        <dbReference type="SAM" id="MobiDB-lite"/>
    </source>
</evidence>
<dbReference type="PROSITE" id="PS51513">
    <property type="entry name" value="FFD"/>
    <property type="match status" value="1"/>
</dbReference>
<dbReference type="PANTHER" id="PTHR13586">
    <property type="entry name" value="SCD6 PROTEIN-RELATED"/>
    <property type="match status" value="1"/>
</dbReference>
<dbReference type="SUPFAM" id="SSF50182">
    <property type="entry name" value="Sm-like ribonucleoproteins"/>
    <property type="match status" value="1"/>
</dbReference>
<keyword evidence="5" id="KW-0507">mRNA processing</keyword>
<dbReference type="InterPro" id="IPR025762">
    <property type="entry name" value="DFDF"/>
</dbReference>
<dbReference type="InterPro" id="IPR019050">
    <property type="entry name" value="FDF_dom"/>
</dbReference>
<keyword evidence="3" id="KW-0963">Cytoplasm</keyword>
<dbReference type="PROSITE" id="PS52002">
    <property type="entry name" value="SM"/>
    <property type="match status" value="1"/>
</dbReference>
<dbReference type="InterPro" id="IPR010920">
    <property type="entry name" value="LSM_dom_sf"/>
</dbReference>
<dbReference type="FunFam" id="2.30.30.100:FF:000033">
    <property type="entry name" value="Trailer hitch, isoform C"/>
    <property type="match status" value="1"/>
</dbReference>
<evidence type="ECO:0000259" key="10">
    <source>
        <dbReference type="PROSITE" id="PS51513"/>
    </source>
</evidence>
<accession>W9SG82</accession>
<dbReference type="Gene3D" id="2.30.30.100">
    <property type="match status" value="1"/>
</dbReference>